<dbReference type="EMBL" id="BNEA01000001">
    <property type="protein sequence ID" value="GHI50668.1"/>
    <property type="molecule type" value="Genomic_DNA"/>
</dbReference>
<reference evidence="2" key="1">
    <citation type="submission" date="2023-07" db="EMBL/GenBank/DDBJ databases">
        <title>Whole genome shotgun sequence of Streptomyces achromogenes subsp. rubradiris NBRC 14000.</title>
        <authorList>
            <person name="Komaki H."/>
            <person name="Tamura T."/>
        </authorList>
    </citation>
    <scope>NUCLEOTIDE SEQUENCE [LARGE SCALE GENOMIC DNA]</scope>
    <source>
        <strain evidence="2">NBRC 14000</strain>
    </source>
</reference>
<gene>
    <name evidence="1" type="ORF">Srubr_05140</name>
</gene>
<organism evidence="1 2">
    <name type="scientific">Streptomyces rubradiris</name>
    <name type="common">Streptomyces achromogenes subsp. rubradiris</name>
    <dbReference type="NCBI Taxonomy" id="285531"/>
    <lineage>
        <taxon>Bacteria</taxon>
        <taxon>Bacillati</taxon>
        <taxon>Actinomycetota</taxon>
        <taxon>Actinomycetes</taxon>
        <taxon>Kitasatosporales</taxon>
        <taxon>Streptomycetaceae</taxon>
        <taxon>Streptomyces</taxon>
    </lineage>
</organism>
<name>A0ABQ3R4B0_STRRR</name>
<proteinExistence type="predicted"/>
<evidence type="ECO:0000313" key="1">
    <source>
        <dbReference type="EMBL" id="GHI50668.1"/>
    </source>
</evidence>
<keyword evidence="2" id="KW-1185">Reference proteome</keyword>
<dbReference type="Proteomes" id="UP000646738">
    <property type="component" value="Unassembled WGS sequence"/>
</dbReference>
<accession>A0ABQ3R4B0</accession>
<dbReference type="RefSeq" id="WP_268257573.1">
    <property type="nucleotide sequence ID" value="NZ_BNCB01000005.1"/>
</dbReference>
<evidence type="ECO:0000313" key="2">
    <source>
        <dbReference type="Proteomes" id="UP000646738"/>
    </source>
</evidence>
<protein>
    <submittedName>
        <fullName evidence="1">Uncharacterized protein</fullName>
    </submittedName>
</protein>
<comment type="caution">
    <text evidence="1">The sequence shown here is derived from an EMBL/GenBank/DDBJ whole genome shotgun (WGS) entry which is preliminary data.</text>
</comment>
<sequence length="44" mass="4395">MLTIDVAVLLADVVLPSGVLIAPAPAARGVLLEKLASGVTRAGR</sequence>